<comment type="function">
    <text evidence="1">Required for the efficient initiation of filament assembly.</text>
</comment>
<evidence type="ECO:0000313" key="4">
    <source>
        <dbReference type="EMBL" id="RKT50394.1"/>
    </source>
</evidence>
<dbReference type="RefSeq" id="WP_121459226.1">
    <property type="nucleotide sequence ID" value="NZ_RBXP01000018.1"/>
</dbReference>
<reference evidence="4 5" key="1">
    <citation type="submission" date="2018-10" db="EMBL/GenBank/DDBJ databases">
        <title>Genomic Encyclopedia of Type Strains, Phase IV (KMG-IV): sequencing the most valuable type-strain genomes for metagenomic binning, comparative biology and taxonomic classification.</title>
        <authorList>
            <person name="Goeker M."/>
        </authorList>
    </citation>
    <scope>NUCLEOTIDE SEQUENCE [LARGE SCALE GENOMIC DNA]</scope>
    <source>
        <strain evidence="4 5">DSM 23841</strain>
    </source>
</reference>
<dbReference type="OrthoDB" id="9181910at2"/>
<protein>
    <submittedName>
        <fullName evidence="4">Flagella synthesis protein FlgN</fullName>
    </submittedName>
</protein>
<dbReference type="InterPro" id="IPR007809">
    <property type="entry name" value="FlgN-like"/>
</dbReference>
<proteinExistence type="inferred from homology"/>
<comment type="similarity">
    <text evidence="2">Belongs to the FlgN family.</text>
</comment>
<dbReference type="Pfam" id="PF05130">
    <property type="entry name" value="FlgN"/>
    <property type="match status" value="1"/>
</dbReference>
<keyword evidence="4" id="KW-0966">Cell projection</keyword>
<dbReference type="GO" id="GO:0044780">
    <property type="term" value="P:bacterial-type flagellum assembly"/>
    <property type="evidence" value="ECO:0007669"/>
    <property type="project" value="InterPro"/>
</dbReference>
<keyword evidence="4" id="KW-0969">Cilium</keyword>
<gene>
    <name evidence="4" type="ORF">DFR40_2953</name>
</gene>
<evidence type="ECO:0000256" key="2">
    <source>
        <dbReference type="ARBA" id="ARBA00007703"/>
    </source>
</evidence>
<accession>A0A495VM17</accession>
<sequence length="150" mass="16215">MSQLRSLLETEKAAIEAFVALLREEQEALIAGQADVLETIVSRKLELVEQLNAIEARRQAMNGMSTSQAMQAWLQGQPEEHYSLALWDGIIDLARTAKALHATNGELVAMHLAKTAEAIDVLTQRQKEATLYGANGQAASGSGSRIVDSA</sequence>
<organism evidence="4 5">
    <name type="scientific">Azonexus fungiphilus</name>
    <dbReference type="NCBI Taxonomy" id="146940"/>
    <lineage>
        <taxon>Bacteria</taxon>
        <taxon>Pseudomonadati</taxon>
        <taxon>Pseudomonadota</taxon>
        <taxon>Betaproteobacteria</taxon>
        <taxon>Rhodocyclales</taxon>
        <taxon>Azonexaceae</taxon>
        <taxon>Azonexus</taxon>
    </lineage>
</organism>
<evidence type="ECO:0000256" key="1">
    <source>
        <dbReference type="ARBA" id="ARBA00002397"/>
    </source>
</evidence>
<evidence type="ECO:0000313" key="5">
    <source>
        <dbReference type="Proteomes" id="UP000270626"/>
    </source>
</evidence>
<evidence type="ECO:0000256" key="3">
    <source>
        <dbReference type="ARBA" id="ARBA00022795"/>
    </source>
</evidence>
<name>A0A495VM17_9RHOO</name>
<dbReference type="InterPro" id="IPR036679">
    <property type="entry name" value="FlgN-like_sf"/>
</dbReference>
<keyword evidence="4" id="KW-0282">Flagellum</keyword>
<dbReference type="Gene3D" id="1.20.58.300">
    <property type="entry name" value="FlgN-like"/>
    <property type="match status" value="1"/>
</dbReference>
<dbReference type="SUPFAM" id="SSF140566">
    <property type="entry name" value="FlgN-like"/>
    <property type="match status" value="1"/>
</dbReference>
<keyword evidence="3" id="KW-1005">Bacterial flagellum biogenesis</keyword>
<dbReference type="Proteomes" id="UP000270626">
    <property type="component" value="Unassembled WGS sequence"/>
</dbReference>
<comment type="caution">
    <text evidence="4">The sequence shown here is derived from an EMBL/GenBank/DDBJ whole genome shotgun (WGS) entry which is preliminary data.</text>
</comment>
<keyword evidence="5" id="KW-1185">Reference proteome</keyword>
<dbReference type="EMBL" id="RBXP01000018">
    <property type="protein sequence ID" value="RKT50394.1"/>
    <property type="molecule type" value="Genomic_DNA"/>
</dbReference>
<dbReference type="AlphaFoldDB" id="A0A495VM17"/>